<feature type="transmembrane region" description="Helical" evidence="5">
    <location>
        <begin position="124"/>
        <end position="145"/>
    </location>
</feature>
<keyword evidence="3 5" id="KW-1133">Transmembrane helix</keyword>
<dbReference type="GO" id="GO:0006874">
    <property type="term" value="P:intracellular calcium ion homeostasis"/>
    <property type="evidence" value="ECO:0007669"/>
    <property type="project" value="TreeGrafter"/>
</dbReference>
<reference evidence="7" key="1">
    <citation type="journal article" date="2014" name="Front. Microbiol.">
        <title>High frequency of phylogenetically diverse reductive dehalogenase-homologous genes in deep subseafloor sedimentary metagenomes.</title>
        <authorList>
            <person name="Kawai M."/>
            <person name="Futagami T."/>
            <person name="Toyoda A."/>
            <person name="Takaki Y."/>
            <person name="Nishi S."/>
            <person name="Hori S."/>
            <person name="Arai W."/>
            <person name="Tsubouchi T."/>
            <person name="Morono Y."/>
            <person name="Uchiyama I."/>
            <person name="Ito T."/>
            <person name="Fujiyama A."/>
            <person name="Inagaki F."/>
            <person name="Takami H."/>
        </authorList>
    </citation>
    <scope>NUCLEOTIDE SEQUENCE</scope>
    <source>
        <strain evidence="7">Expedition CK06-06</strain>
    </source>
</reference>
<dbReference type="GO" id="GO:0008273">
    <property type="term" value="F:calcium, potassium:sodium antiporter activity"/>
    <property type="evidence" value="ECO:0007669"/>
    <property type="project" value="TreeGrafter"/>
</dbReference>
<dbReference type="Pfam" id="PF01699">
    <property type="entry name" value="Na_Ca_ex"/>
    <property type="match status" value="1"/>
</dbReference>
<evidence type="ECO:0000313" key="7">
    <source>
        <dbReference type="EMBL" id="GAG06771.1"/>
    </source>
</evidence>
<dbReference type="AlphaFoldDB" id="X0W201"/>
<evidence type="ECO:0000256" key="3">
    <source>
        <dbReference type="ARBA" id="ARBA00022989"/>
    </source>
</evidence>
<evidence type="ECO:0000259" key="6">
    <source>
        <dbReference type="Pfam" id="PF01699"/>
    </source>
</evidence>
<dbReference type="InterPro" id="IPR044880">
    <property type="entry name" value="NCX_ion-bd_dom_sf"/>
</dbReference>
<dbReference type="PANTHER" id="PTHR10846:SF8">
    <property type="entry name" value="INNER MEMBRANE PROTEIN YRBG"/>
    <property type="match status" value="1"/>
</dbReference>
<gene>
    <name evidence="7" type="ORF">S01H1_32893</name>
</gene>
<dbReference type="Gene3D" id="1.20.1420.30">
    <property type="entry name" value="NCX, central ion-binding region"/>
    <property type="match status" value="1"/>
</dbReference>
<protein>
    <recommendedName>
        <fullName evidence="6">Sodium/calcium exchanger membrane region domain-containing protein</fullName>
    </recommendedName>
</protein>
<feature type="domain" description="Sodium/calcium exchanger membrane region" evidence="6">
    <location>
        <begin position="34"/>
        <end position="172"/>
    </location>
</feature>
<evidence type="ECO:0000256" key="4">
    <source>
        <dbReference type="ARBA" id="ARBA00023136"/>
    </source>
</evidence>
<feature type="transmembrane region" description="Helical" evidence="5">
    <location>
        <begin position="157"/>
        <end position="173"/>
    </location>
</feature>
<dbReference type="InterPro" id="IPR004481">
    <property type="entry name" value="K/Na/Ca-exchanger"/>
</dbReference>
<feature type="transmembrane region" description="Helical" evidence="5">
    <location>
        <begin position="63"/>
        <end position="84"/>
    </location>
</feature>
<sequence>VAFFIYIAKLWHGEGKLGKMKKNVKLKHIYKDSFIFIGALIALLLSARWLVHSSIQISEILKISPYIIGLIVIGIGASIPELMVQVRSIFKRHSDLALGNVLGSIVANSSFVLGLTAIVNPFFINIRVLIIAFIFLVIGILFILAITGKEEINWKHGLILIVIYLIFLLFEWLF</sequence>
<accession>X0W201</accession>
<feature type="non-terminal residue" evidence="7">
    <location>
        <position position="1"/>
    </location>
</feature>
<dbReference type="PANTHER" id="PTHR10846">
    <property type="entry name" value="SODIUM/POTASSIUM/CALCIUM EXCHANGER"/>
    <property type="match status" value="1"/>
</dbReference>
<name>X0W201_9ZZZZ</name>
<keyword evidence="4 5" id="KW-0472">Membrane</keyword>
<evidence type="ECO:0000256" key="1">
    <source>
        <dbReference type="ARBA" id="ARBA00004141"/>
    </source>
</evidence>
<evidence type="ECO:0000256" key="2">
    <source>
        <dbReference type="ARBA" id="ARBA00022692"/>
    </source>
</evidence>
<dbReference type="GO" id="GO:0005262">
    <property type="term" value="F:calcium channel activity"/>
    <property type="evidence" value="ECO:0007669"/>
    <property type="project" value="TreeGrafter"/>
</dbReference>
<dbReference type="EMBL" id="BARS01020395">
    <property type="protein sequence ID" value="GAG06771.1"/>
    <property type="molecule type" value="Genomic_DNA"/>
</dbReference>
<comment type="subcellular location">
    <subcellularLocation>
        <location evidence="1">Membrane</location>
        <topology evidence="1">Multi-pass membrane protein</topology>
    </subcellularLocation>
</comment>
<proteinExistence type="predicted"/>
<evidence type="ECO:0000256" key="5">
    <source>
        <dbReference type="SAM" id="Phobius"/>
    </source>
</evidence>
<feature type="transmembrane region" description="Helical" evidence="5">
    <location>
        <begin position="29"/>
        <end position="51"/>
    </location>
</feature>
<dbReference type="InterPro" id="IPR004837">
    <property type="entry name" value="NaCa_Exmemb"/>
</dbReference>
<comment type="caution">
    <text evidence="7">The sequence shown here is derived from an EMBL/GenBank/DDBJ whole genome shotgun (WGS) entry which is preliminary data.</text>
</comment>
<dbReference type="GO" id="GO:0005886">
    <property type="term" value="C:plasma membrane"/>
    <property type="evidence" value="ECO:0007669"/>
    <property type="project" value="TreeGrafter"/>
</dbReference>
<keyword evidence="2 5" id="KW-0812">Transmembrane</keyword>
<organism evidence="7">
    <name type="scientific">marine sediment metagenome</name>
    <dbReference type="NCBI Taxonomy" id="412755"/>
    <lineage>
        <taxon>unclassified sequences</taxon>
        <taxon>metagenomes</taxon>
        <taxon>ecological metagenomes</taxon>
    </lineage>
</organism>
<feature type="transmembrane region" description="Helical" evidence="5">
    <location>
        <begin position="96"/>
        <end position="118"/>
    </location>
</feature>